<gene>
    <name evidence="2" type="ORF">TBRA_LOCUS13042</name>
</gene>
<organism evidence="2 3">
    <name type="scientific">Trichogramma brassicae</name>
    <dbReference type="NCBI Taxonomy" id="86971"/>
    <lineage>
        <taxon>Eukaryota</taxon>
        <taxon>Metazoa</taxon>
        <taxon>Ecdysozoa</taxon>
        <taxon>Arthropoda</taxon>
        <taxon>Hexapoda</taxon>
        <taxon>Insecta</taxon>
        <taxon>Pterygota</taxon>
        <taxon>Neoptera</taxon>
        <taxon>Endopterygota</taxon>
        <taxon>Hymenoptera</taxon>
        <taxon>Apocrita</taxon>
        <taxon>Proctotrupomorpha</taxon>
        <taxon>Chalcidoidea</taxon>
        <taxon>Trichogrammatidae</taxon>
        <taxon>Trichogramma</taxon>
    </lineage>
</organism>
<evidence type="ECO:0000313" key="2">
    <source>
        <dbReference type="EMBL" id="CAB0041372.1"/>
    </source>
</evidence>
<dbReference type="Proteomes" id="UP000479190">
    <property type="component" value="Unassembled WGS sequence"/>
</dbReference>
<feature type="region of interest" description="Disordered" evidence="1">
    <location>
        <begin position="131"/>
        <end position="162"/>
    </location>
</feature>
<dbReference type="EMBL" id="CADCXV010001112">
    <property type="protein sequence ID" value="CAB0041372.1"/>
    <property type="molecule type" value="Genomic_DNA"/>
</dbReference>
<feature type="compositionally biased region" description="Polar residues" evidence="1">
    <location>
        <begin position="132"/>
        <end position="148"/>
    </location>
</feature>
<evidence type="ECO:0000256" key="1">
    <source>
        <dbReference type="SAM" id="MobiDB-lite"/>
    </source>
</evidence>
<proteinExistence type="predicted"/>
<reference evidence="2 3" key="1">
    <citation type="submission" date="2020-02" db="EMBL/GenBank/DDBJ databases">
        <authorList>
            <person name="Ferguson B K."/>
        </authorList>
    </citation>
    <scope>NUCLEOTIDE SEQUENCE [LARGE SCALE GENOMIC DNA]</scope>
</reference>
<keyword evidence="3" id="KW-1185">Reference proteome</keyword>
<dbReference type="AlphaFoldDB" id="A0A6H5IV57"/>
<sequence>MADRVVLRTVCMASTVDRLLRKPNCESARPAGPSVWASRRPTMILSRILPAVSNIHSGRYDDGSAAGLPGFSIRTSLCRFQHAGKHPSLRHAVKNAAKAIETSLDRRLEGSVRNSIWTRGCPDPHTPIYAHRSSSTPTSGIRCSSSNGGAPISRGITDGNSVDTAHRTKSGAVGGDVLGALRRDMTVLYGLPHTSRSASSQSCLRQRRLLTLIASRSRLRALANSSR</sequence>
<feature type="non-terminal residue" evidence="2">
    <location>
        <position position="227"/>
    </location>
</feature>
<evidence type="ECO:0000313" key="3">
    <source>
        <dbReference type="Proteomes" id="UP000479190"/>
    </source>
</evidence>
<accession>A0A6H5IV57</accession>
<protein>
    <submittedName>
        <fullName evidence="2">Uncharacterized protein</fullName>
    </submittedName>
</protein>
<name>A0A6H5IV57_9HYME</name>